<dbReference type="Gene3D" id="3.90.79.10">
    <property type="entry name" value="Nucleoside Triphosphate Pyrophosphohydrolase"/>
    <property type="match status" value="1"/>
</dbReference>
<evidence type="ECO:0000313" key="11">
    <source>
        <dbReference type="EMBL" id="CAB4852053.1"/>
    </source>
</evidence>
<protein>
    <recommendedName>
        <fullName evidence="4">NAD(+) diphosphatase</fullName>
        <ecNumber evidence="4">3.6.1.22</ecNumber>
    </recommendedName>
</protein>
<dbReference type="InterPro" id="IPR015797">
    <property type="entry name" value="NUDIX_hydrolase-like_dom_sf"/>
</dbReference>
<dbReference type="AlphaFoldDB" id="A0A6J7I908"/>
<dbReference type="PROSITE" id="PS51462">
    <property type="entry name" value="NUDIX"/>
    <property type="match status" value="1"/>
</dbReference>
<dbReference type="GO" id="GO:0005829">
    <property type="term" value="C:cytosol"/>
    <property type="evidence" value="ECO:0007669"/>
    <property type="project" value="TreeGrafter"/>
</dbReference>
<dbReference type="InterPro" id="IPR049734">
    <property type="entry name" value="NudC-like_C"/>
</dbReference>
<keyword evidence="6" id="KW-0378">Hydrolase</keyword>
<accession>A0A6J7I908</accession>
<dbReference type="InterPro" id="IPR015375">
    <property type="entry name" value="NADH_PPase-like_N"/>
</dbReference>
<dbReference type="CDD" id="cd03429">
    <property type="entry name" value="NUDIX_NADH_pyrophosphatase_Nudt13"/>
    <property type="match status" value="1"/>
</dbReference>
<dbReference type="NCBIfam" id="NF001299">
    <property type="entry name" value="PRK00241.1"/>
    <property type="match status" value="1"/>
</dbReference>
<dbReference type="InterPro" id="IPR050241">
    <property type="entry name" value="NAD-cap_RNA_hydrolase_NudC"/>
</dbReference>
<comment type="cofactor">
    <cofactor evidence="1">
        <name>Mg(2+)</name>
        <dbReference type="ChEBI" id="CHEBI:18420"/>
    </cofactor>
</comment>
<evidence type="ECO:0000256" key="7">
    <source>
        <dbReference type="ARBA" id="ARBA00022842"/>
    </source>
</evidence>
<dbReference type="InterPro" id="IPR020084">
    <property type="entry name" value="NUDIX_hydrolase_CS"/>
</dbReference>
<dbReference type="InterPro" id="IPR015376">
    <property type="entry name" value="Znr_NADH_PPase"/>
</dbReference>
<evidence type="ECO:0000256" key="2">
    <source>
        <dbReference type="ARBA" id="ARBA00001947"/>
    </source>
</evidence>
<sequence length="318" mass="34456">MSDKGLLNSLTLARGTLDRAAERRDDAEWFDSVWEWPTTRVVIVHQGRTLVRGGTDLAGAPVELAFLTPVLAPVDGVRVLLAVEDEVAHVALLVDHAVQPWDAPEGSRWAGLREVGAGLGDRDAGLLVPAVALANWHGGHPRCPRCGEASVPSQAGWSRTCPADSSMHFPRSDPAVIVLVSDDDDRALLGRRVDWPPELFSTLAGFVEAGESAEMTVLREISEEAGVDIDPSSLRYLGSQPWPFPASLMLGYRAAVAAGSRVAEPDGVEIVEVRWFTRDEMRAGCEDGSLRIPSQISIARRLIEHWYGSALPDSWSNS</sequence>
<dbReference type="Gene3D" id="3.90.79.20">
    <property type="match status" value="1"/>
</dbReference>
<dbReference type="GO" id="GO:0046872">
    <property type="term" value="F:metal ion binding"/>
    <property type="evidence" value="ECO:0007669"/>
    <property type="project" value="UniProtKB-KW"/>
</dbReference>
<dbReference type="EMBL" id="CAFBPU010000015">
    <property type="protein sequence ID" value="CAB5030559.1"/>
    <property type="molecule type" value="Genomic_DNA"/>
</dbReference>
<evidence type="ECO:0000256" key="5">
    <source>
        <dbReference type="ARBA" id="ARBA00022723"/>
    </source>
</evidence>
<dbReference type="Pfam" id="PF09297">
    <property type="entry name" value="Zn_ribbon_NUD"/>
    <property type="match status" value="1"/>
</dbReference>
<dbReference type="InterPro" id="IPR000086">
    <property type="entry name" value="NUDIX_hydrolase_dom"/>
</dbReference>
<evidence type="ECO:0000256" key="9">
    <source>
        <dbReference type="ARBA" id="ARBA00023679"/>
    </source>
</evidence>
<proteinExistence type="inferred from homology"/>
<dbReference type="GO" id="GO:0019677">
    <property type="term" value="P:NAD+ catabolic process"/>
    <property type="evidence" value="ECO:0007669"/>
    <property type="project" value="TreeGrafter"/>
</dbReference>
<keyword evidence="5" id="KW-0479">Metal-binding</keyword>
<dbReference type="Pfam" id="PF00293">
    <property type="entry name" value="NUDIX"/>
    <property type="match status" value="1"/>
</dbReference>
<dbReference type="EMBL" id="CAFBND010000005">
    <property type="protein sequence ID" value="CAB4927122.1"/>
    <property type="molecule type" value="Genomic_DNA"/>
</dbReference>
<evidence type="ECO:0000256" key="3">
    <source>
        <dbReference type="ARBA" id="ARBA00009595"/>
    </source>
</evidence>
<gene>
    <name evidence="11" type="ORF">UFOPK3268_01486</name>
    <name evidence="12" type="ORF">UFOPK3752_00198</name>
    <name evidence="13" type="ORF">UFOPK4150_00919</name>
</gene>
<dbReference type="SUPFAM" id="SSF55811">
    <property type="entry name" value="Nudix"/>
    <property type="match status" value="1"/>
</dbReference>
<keyword evidence="7" id="KW-0460">Magnesium</keyword>
<dbReference type="PROSITE" id="PS00893">
    <property type="entry name" value="NUDIX_BOX"/>
    <property type="match status" value="1"/>
</dbReference>
<organism evidence="12">
    <name type="scientific">freshwater metagenome</name>
    <dbReference type="NCBI Taxonomy" id="449393"/>
    <lineage>
        <taxon>unclassified sequences</taxon>
        <taxon>metagenomes</taxon>
        <taxon>ecological metagenomes</taxon>
    </lineage>
</organism>
<evidence type="ECO:0000313" key="12">
    <source>
        <dbReference type="EMBL" id="CAB4927122.1"/>
    </source>
</evidence>
<dbReference type="PANTHER" id="PTHR42904:SF6">
    <property type="entry name" value="NAD-CAPPED RNA HYDROLASE NUDT12"/>
    <property type="match status" value="1"/>
</dbReference>
<comment type="similarity">
    <text evidence="3">Belongs to the Nudix hydrolase family. NudC subfamily.</text>
</comment>
<evidence type="ECO:0000313" key="13">
    <source>
        <dbReference type="EMBL" id="CAB5030559.1"/>
    </source>
</evidence>
<dbReference type="GO" id="GO:0005777">
    <property type="term" value="C:peroxisome"/>
    <property type="evidence" value="ECO:0007669"/>
    <property type="project" value="TreeGrafter"/>
</dbReference>
<evidence type="ECO:0000256" key="1">
    <source>
        <dbReference type="ARBA" id="ARBA00001946"/>
    </source>
</evidence>
<dbReference type="PANTHER" id="PTHR42904">
    <property type="entry name" value="NUDIX HYDROLASE, NUDC SUBFAMILY"/>
    <property type="match status" value="1"/>
</dbReference>
<reference evidence="12" key="1">
    <citation type="submission" date="2020-05" db="EMBL/GenBank/DDBJ databases">
        <authorList>
            <person name="Chiriac C."/>
            <person name="Salcher M."/>
            <person name="Ghai R."/>
            <person name="Kavagutti S V."/>
        </authorList>
    </citation>
    <scope>NUCLEOTIDE SEQUENCE</scope>
</reference>
<comment type="catalytic activity">
    <reaction evidence="9">
        <text>a 5'-end NAD(+)-phospho-ribonucleoside in mRNA + H2O = a 5'-end phospho-adenosine-phospho-ribonucleoside in mRNA + beta-nicotinamide D-ribonucleotide + 2 H(+)</text>
        <dbReference type="Rhea" id="RHEA:60876"/>
        <dbReference type="Rhea" id="RHEA-COMP:15698"/>
        <dbReference type="Rhea" id="RHEA-COMP:15719"/>
        <dbReference type="ChEBI" id="CHEBI:14649"/>
        <dbReference type="ChEBI" id="CHEBI:15377"/>
        <dbReference type="ChEBI" id="CHEBI:15378"/>
        <dbReference type="ChEBI" id="CHEBI:144029"/>
        <dbReference type="ChEBI" id="CHEBI:144051"/>
    </reaction>
    <physiologicalReaction direction="left-to-right" evidence="9">
        <dbReference type="Rhea" id="RHEA:60877"/>
    </physiologicalReaction>
</comment>
<name>A0A6J7I908_9ZZZZ</name>
<evidence type="ECO:0000259" key="10">
    <source>
        <dbReference type="PROSITE" id="PS51462"/>
    </source>
</evidence>
<dbReference type="EC" id="3.6.1.22" evidence="4"/>
<evidence type="ECO:0000256" key="4">
    <source>
        <dbReference type="ARBA" id="ARBA00012381"/>
    </source>
</evidence>
<dbReference type="GO" id="GO:0006742">
    <property type="term" value="P:NADP+ catabolic process"/>
    <property type="evidence" value="ECO:0007669"/>
    <property type="project" value="TreeGrafter"/>
</dbReference>
<keyword evidence="8" id="KW-0520">NAD</keyword>
<dbReference type="Pfam" id="PF09296">
    <property type="entry name" value="NUDIX-like"/>
    <property type="match status" value="1"/>
</dbReference>
<evidence type="ECO:0000256" key="8">
    <source>
        <dbReference type="ARBA" id="ARBA00023027"/>
    </source>
</evidence>
<comment type="cofactor">
    <cofactor evidence="2">
        <name>Zn(2+)</name>
        <dbReference type="ChEBI" id="CHEBI:29105"/>
    </cofactor>
</comment>
<dbReference type="EMBL" id="CAFBIZ010000223">
    <property type="protein sequence ID" value="CAB4852053.1"/>
    <property type="molecule type" value="Genomic_DNA"/>
</dbReference>
<dbReference type="GO" id="GO:0035529">
    <property type="term" value="F:NADH pyrophosphatase activity"/>
    <property type="evidence" value="ECO:0007669"/>
    <property type="project" value="TreeGrafter"/>
</dbReference>
<feature type="domain" description="Nudix hydrolase" evidence="10">
    <location>
        <begin position="170"/>
        <end position="298"/>
    </location>
</feature>
<evidence type="ECO:0000256" key="6">
    <source>
        <dbReference type="ARBA" id="ARBA00022801"/>
    </source>
</evidence>